<dbReference type="EMBL" id="VFQC01000001">
    <property type="protein sequence ID" value="TQN32860.1"/>
    <property type="molecule type" value="Genomic_DNA"/>
</dbReference>
<comment type="caution">
    <text evidence="1">The sequence shown here is derived from an EMBL/GenBank/DDBJ whole genome shotgun (WGS) entry which is preliminary data.</text>
</comment>
<gene>
    <name evidence="1" type="ORF">FHX37_2845</name>
</gene>
<reference evidence="1 2" key="1">
    <citation type="submission" date="2019-06" db="EMBL/GenBank/DDBJ databases">
        <title>Sequencing the genomes of 1000 actinobacteria strains.</title>
        <authorList>
            <person name="Klenk H.-P."/>
        </authorList>
    </citation>
    <scope>NUCLEOTIDE SEQUENCE [LARGE SCALE GENOMIC DNA]</scope>
    <source>
        <strain evidence="1 2">DSM 45015</strain>
    </source>
</reference>
<dbReference type="RefSeq" id="WP_141924308.1">
    <property type="nucleotide sequence ID" value="NZ_VFQC01000001.1"/>
</dbReference>
<dbReference type="OrthoDB" id="4546793at2"/>
<dbReference type="Proteomes" id="UP000317422">
    <property type="component" value="Unassembled WGS sequence"/>
</dbReference>
<evidence type="ECO:0000313" key="1">
    <source>
        <dbReference type="EMBL" id="TQN32860.1"/>
    </source>
</evidence>
<evidence type="ECO:0000313" key="2">
    <source>
        <dbReference type="Proteomes" id="UP000317422"/>
    </source>
</evidence>
<proteinExistence type="predicted"/>
<name>A0A543NM14_9ACTN</name>
<sequence>MHLSTSDAYNLIKQKKITNIFLIRYVHEGNITDDEGPIEIHFECGLALLFECGSDGEEMTMKKGEWVDPFSGEQSEENIEFIRENGKWEKMAQEQTGTQTPIPEKRVNELYFYETKTGKTTGVSLDIGNKKFCIKAEFDELKIYNETNKGEGQVHG</sequence>
<organism evidence="1 2">
    <name type="scientific">Haloactinospora alba</name>
    <dbReference type="NCBI Taxonomy" id="405555"/>
    <lineage>
        <taxon>Bacteria</taxon>
        <taxon>Bacillati</taxon>
        <taxon>Actinomycetota</taxon>
        <taxon>Actinomycetes</taxon>
        <taxon>Streptosporangiales</taxon>
        <taxon>Nocardiopsidaceae</taxon>
        <taxon>Haloactinospora</taxon>
    </lineage>
</organism>
<accession>A0A543NM14</accession>
<protein>
    <submittedName>
        <fullName evidence="1">Uncharacterized protein</fullName>
    </submittedName>
</protein>
<dbReference type="AlphaFoldDB" id="A0A543NM14"/>
<keyword evidence="2" id="KW-1185">Reference proteome</keyword>